<feature type="compositionally biased region" description="Pro residues" evidence="1">
    <location>
        <begin position="17"/>
        <end position="28"/>
    </location>
</feature>
<feature type="compositionally biased region" description="Basic and acidic residues" evidence="1">
    <location>
        <begin position="199"/>
        <end position="215"/>
    </location>
</feature>
<dbReference type="AlphaFoldDB" id="A0A8J4TDH6"/>
<evidence type="ECO:0000313" key="2">
    <source>
        <dbReference type="EMBL" id="KAF5399492.1"/>
    </source>
</evidence>
<reference evidence="2" key="1">
    <citation type="submission" date="2019-05" db="EMBL/GenBank/DDBJ databases">
        <title>Annotation for the trematode Paragonimus heterotremus.</title>
        <authorList>
            <person name="Choi Y.-J."/>
        </authorList>
    </citation>
    <scope>NUCLEOTIDE SEQUENCE</scope>
    <source>
        <strain evidence="2">LC</strain>
    </source>
</reference>
<gene>
    <name evidence="2" type="ORF">PHET_07267</name>
</gene>
<organism evidence="2 3">
    <name type="scientific">Paragonimus heterotremus</name>
    <dbReference type="NCBI Taxonomy" id="100268"/>
    <lineage>
        <taxon>Eukaryota</taxon>
        <taxon>Metazoa</taxon>
        <taxon>Spiralia</taxon>
        <taxon>Lophotrochozoa</taxon>
        <taxon>Platyhelminthes</taxon>
        <taxon>Trematoda</taxon>
        <taxon>Digenea</taxon>
        <taxon>Plagiorchiida</taxon>
        <taxon>Troglotremata</taxon>
        <taxon>Troglotrematidae</taxon>
        <taxon>Paragonimus</taxon>
    </lineage>
</organism>
<dbReference type="OrthoDB" id="6255241at2759"/>
<comment type="caution">
    <text evidence="2">The sequence shown here is derived from an EMBL/GenBank/DDBJ whole genome shotgun (WGS) entry which is preliminary data.</text>
</comment>
<evidence type="ECO:0000256" key="1">
    <source>
        <dbReference type="SAM" id="MobiDB-lite"/>
    </source>
</evidence>
<feature type="region of interest" description="Disordered" evidence="1">
    <location>
        <begin position="187"/>
        <end position="225"/>
    </location>
</feature>
<sequence length="541" mass="60282">MSANDELPPNNPHRDPMSPPPHTSPPQSPVRLQFYTNETGWTTLDPNVPLSQQPLASTWFSQSQPSPNDLSGYRFMYVESAAFQNTGKPMQQGIMFGTGEPPPFPTMPPVGVPNMSFQPQRPFSPPGFPSPMINPWASGGFSNPSTVPPFPPFSFDRGQGGSTDVQATALNFFNVPPFPSFMNADGTFGSTSQPPADASVHHLHEQVSNKPDNTEQRNAPPAYHNQSNISVLHPMVYCEPAGCACKFVPCFQPISFWTTTQQNSSRLHPLRRVRFLNKGKKFVRRFISAETNSQNSTNRAHSTLRLLEQNSTHKDLKSSAKRHGHSVKNRTTNVDLSVERQANYIYTPAPDLYADETVPGCSKPQFVLTEQERFGQLQPTSAHRASANKTERTTKTYDSCRCMDRAKTGPIYGPDALPPPPCQCCKCVEMMNKEYLDSYKISAVPKTSHSRLAEQTADHLESHEPVLSDVMWFPTTDLNATHTIETLDTPVEHVRLRQLWNQRLSTETNSSDSILTAFVKAASKKLDVELERISTDVKPVR</sequence>
<keyword evidence="3" id="KW-1185">Reference proteome</keyword>
<protein>
    <submittedName>
        <fullName evidence="2">Uncharacterized protein</fullName>
    </submittedName>
</protein>
<name>A0A8J4TDH6_9TREM</name>
<feature type="region of interest" description="Disordered" evidence="1">
    <location>
        <begin position="1"/>
        <end position="31"/>
    </location>
</feature>
<dbReference type="EMBL" id="LUCH01004007">
    <property type="protein sequence ID" value="KAF5399492.1"/>
    <property type="molecule type" value="Genomic_DNA"/>
</dbReference>
<accession>A0A8J4TDH6</accession>
<dbReference type="Proteomes" id="UP000748531">
    <property type="component" value="Unassembled WGS sequence"/>
</dbReference>
<proteinExistence type="predicted"/>
<evidence type="ECO:0000313" key="3">
    <source>
        <dbReference type="Proteomes" id="UP000748531"/>
    </source>
</evidence>